<dbReference type="AlphaFoldDB" id="A0AAE1TQ72"/>
<name>A0AAE1TQ72_9EUCA</name>
<evidence type="ECO:0000313" key="2">
    <source>
        <dbReference type="Proteomes" id="UP001292094"/>
    </source>
</evidence>
<reference evidence="1" key="1">
    <citation type="submission" date="2023-11" db="EMBL/GenBank/DDBJ databases">
        <title>Genome assemblies of two species of porcelain crab, Petrolisthes cinctipes and Petrolisthes manimaculis (Anomura: Porcellanidae).</title>
        <authorList>
            <person name="Angst P."/>
        </authorList>
    </citation>
    <scope>NUCLEOTIDE SEQUENCE</scope>
    <source>
        <strain evidence="1">PB745_02</strain>
        <tissue evidence="1">Gill</tissue>
    </source>
</reference>
<keyword evidence="2" id="KW-1185">Reference proteome</keyword>
<organism evidence="1 2">
    <name type="scientific">Petrolisthes manimaculis</name>
    <dbReference type="NCBI Taxonomy" id="1843537"/>
    <lineage>
        <taxon>Eukaryota</taxon>
        <taxon>Metazoa</taxon>
        <taxon>Ecdysozoa</taxon>
        <taxon>Arthropoda</taxon>
        <taxon>Crustacea</taxon>
        <taxon>Multicrustacea</taxon>
        <taxon>Malacostraca</taxon>
        <taxon>Eumalacostraca</taxon>
        <taxon>Eucarida</taxon>
        <taxon>Decapoda</taxon>
        <taxon>Pleocyemata</taxon>
        <taxon>Anomura</taxon>
        <taxon>Galatheoidea</taxon>
        <taxon>Porcellanidae</taxon>
        <taxon>Petrolisthes</taxon>
    </lineage>
</organism>
<accession>A0AAE1TQ72</accession>
<protein>
    <submittedName>
        <fullName evidence="1">Uncharacterized protein</fullName>
    </submittedName>
</protein>
<comment type="caution">
    <text evidence="1">The sequence shown here is derived from an EMBL/GenBank/DDBJ whole genome shotgun (WGS) entry which is preliminary data.</text>
</comment>
<evidence type="ECO:0000313" key="1">
    <source>
        <dbReference type="EMBL" id="KAK4291469.1"/>
    </source>
</evidence>
<gene>
    <name evidence="1" type="ORF">Pmani_035704</name>
</gene>
<sequence>MARGGKEKLVRSWTALERKEERRRGMERGRRKRWVICIPVCQYNKATPSPNTHTQPTINKTAMYTRGKGGQTNTIPASEVPALWPTLDHASGSVDTLGRWDVNTGVERFIASPSRPTSPVPQFPSPSIARLPQSLPSATLFNFD</sequence>
<dbReference type="Proteomes" id="UP001292094">
    <property type="component" value="Unassembled WGS sequence"/>
</dbReference>
<proteinExistence type="predicted"/>
<dbReference type="EMBL" id="JAWZYT010005140">
    <property type="protein sequence ID" value="KAK4291469.1"/>
    <property type="molecule type" value="Genomic_DNA"/>
</dbReference>